<keyword evidence="3" id="KW-1185">Reference proteome</keyword>
<sequence length="271" mass="30891">MNNFDKKISGKVKSYLGENVEFSTEESKKIHLKIQQEFYKSRSGNPLYWTVLAFAAIIFIILSLSFLKSPIIVPENEYVAQGSGNENITLPEGKELAVDLSDIEQMNIGAEMPRLLYADNQIAVMQGTFGVVVYNMQDSIVTNRISYEQIKSYGISMILASVSQDGTTIFIGNDDMSMSSNQYIFTHQYDISTRIIKKTTQQPPNLFSPKTIEQPGYHEQYDDLQYGTSHNIVELDKSFIYLRSAKWEMKDLQIVNCPYEDGESKVFDVFK</sequence>
<keyword evidence="1" id="KW-1133">Transmembrane helix</keyword>
<feature type="transmembrane region" description="Helical" evidence="1">
    <location>
        <begin position="47"/>
        <end position="67"/>
    </location>
</feature>
<accession>A0ABZ0RUB9</accession>
<proteinExistence type="predicted"/>
<reference evidence="2 3" key="1">
    <citation type="submission" date="2023-09" db="EMBL/GenBank/DDBJ databases">
        <authorList>
            <person name="Page C.A."/>
            <person name="Perez-Diaz I.M."/>
        </authorList>
    </citation>
    <scope>NUCLEOTIDE SEQUENCE [LARGE SCALE GENOMIC DNA]</scope>
    <source>
        <strain evidence="2 3">Ll15</strain>
    </source>
</reference>
<dbReference type="RefSeq" id="WP_319836188.1">
    <property type="nucleotide sequence ID" value="NZ_CP137624.1"/>
</dbReference>
<name>A0ABZ0RUB9_9BACI</name>
<keyword evidence="1" id="KW-0472">Membrane</keyword>
<gene>
    <name evidence="2" type="ORF">R6U77_14525</name>
</gene>
<evidence type="ECO:0000313" key="3">
    <source>
        <dbReference type="Proteomes" id="UP001322664"/>
    </source>
</evidence>
<evidence type="ECO:0000256" key="1">
    <source>
        <dbReference type="SAM" id="Phobius"/>
    </source>
</evidence>
<dbReference type="EMBL" id="CP137624">
    <property type="protein sequence ID" value="WPK11095.1"/>
    <property type="molecule type" value="Genomic_DNA"/>
</dbReference>
<protein>
    <recommendedName>
        <fullName evidence="4">DUF4179 domain-containing protein</fullName>
    </recommendedName>
</protein>
<evidence type="ECO:0000313" key="2">
    <source>
        <dbReference type="EMBL" id="WPK11095.1"/>
    </source>
</evidence>
<dbReference type="Proteomes" id="UP001322664">
    <property type="component" value="Chromosome"/>
</dbReference>
<evidence type="ECO:0008006" key="4">
    <source>
        <dbReference type="Google" id="ProtNLM"/>
    </source>
</evidence>
<organism evidence="2 3">
    <name type="scientific">Lysinibacillus louembei</name>
    <dbReference type="NCBI Taxonomy" id="1470088"/>
    <lineage>
        <taxon>Bacteria</taxon>
        <taxon>Bacillati</taxon>
        <taxon>Bacillota</taxon>
        <taxon>Bacilli</taxon>
        <taxon>Bacillales</taxon>
        <taxon>Bacillaceae</taxon>
        <taxon>Lysinibacillus</taxon>
    </lineage>
</organism>
<keyword evidence="1" id="KW-0812">Transmembrane</keyword>